<dbReference type="RefSeq" id="WP_154418593.1">
    <property type="nucleotide sequence ID" value="NZ_VUNS01000011.1"/>
</dbReference>
<dbReference type="AlphaFoldDB" id="A0A844G3Q9"/>
<proteinExistence type="predicted"/>
<keyword evidence="3" id="KW-1185">Reference proteome</keyword>
<comment type="caution">
    <text evidence="2">The sequence shown here is derived from an EMBL/GenBank/DDBJ whole genome shotgun (WGS) entry which is preliminary data.</text>
</comment>
<organism evidence="2 3">
    <name type="scientific">Victivallis lenta</name>
    <dbReference type="NCBI Taxonomy" id="2606640"/>
    <lineage>
        <taxon>Bacteria</taxon>
        <taxon>Pseudomonadati</taxon>
        <taxon>Lentisphaerota</taxon>
        <taxon>Lentisphaeria</taxon>
        <taxon>Victivallales</taxon>
        <taxon>Victivallaceae</taxon>
        <taxon>Victivallis</taxon>
    </lineage>
</organism>
<feature type="region of interest" description="Disordered" evidence="1">
    <location>
        <begin position="1"/>
        <end position="24"/>
    </location>
</feature>
<dbReference type="EMBL" id="VUNS01000011">
    <property type="protein sequence ID" value="MST97604.1"/>
    <property type="molecule type" value="Genomic_DNA"/>
</dbReference>
<evidence type="ECO:0000313" key="3">
    <source>
        <dbReference type="Proteomes" id="UP000435649"/>
    </source>
</evidence>
<evidence type="ECO:0000313" key="2">
    <source>
        <dbReference type="EMBL" id="MST97604.1"/>
    </source>
</evidence>
<sequence>MALTRVKRSGEPRRKASLPPPVKASVKAMTKKEFADWTGKSLPAVRKLCDKGRFFLDGFGEFEAVKTGTSKTAPLEIRPVEAAPVEQHTRRGTENLSFAELKARKLEAEIRHLEQRTLDRQETIERNFEAEIIEKLIDALQPLKDAFVKCKLTPEQTSLITGALNESLQQLERSLIQ</sequence>
<reference evidence="2 3" key="1">
    <citation type="submission" date="2019-08" db="EMBL/GenBank/DDBJ databases">
        <title>In-depth cultivation of the pig gut microbiome towards novel bacterial diversity and tailored functional studies.</title>
        <authorList>
            <person name="Wylensek D."/>
            <person name="Hitch T.C.A."/>
            <person name="Clavel T."/>
        </authorList>
    </citation>
    <scope>NUCLEOTIDE SEQUENCE [LARGE SCALE GENOMIC DNA]</scope>
    <source>
        <strain evidence="2 3">BBE-744-WT-12</strain>
    </source>
</reference>
<dbReference type="Proteomes" id="UP000435649">
    <property type="component" value="Unassembled WGS sequence"/>
</dbReference>
<evidence type="ECO:0000256" key="1">
    <source>
        <dbReference type="SAM" id="MobiDB-lite"/>
    </source>
</evidence>
<gene>
    <name evidence="2" type="ORF">FYJ85_11200</name>
</gene>
<protein>
    <submittedName>
        <fullName evidence="2">Uncharacterized protein</fullName>
    </submittedName>
</protein>
<name>A0A844G3Q9_9BACT</name>
<accession>A0A844G3Q9</accession>